<dbReference type="InterPro" id="IPR000412">
    <property type="entry name" value="ABC_2_transport"/>
</dbReference>
<dbReference type="InterPro" id="IPR013525">
    <property type="entry name" value="ABC2_TM"/>
</dbReference>
<dbReference type="PIRSF" id="PIRSF006648">
    <property type="entry name" value="DrrB"/>
    <property type="match status" value="1"/>
</dbReference>
<dbReference type="PANTHER" id="PTHR43229">
    <property type="entry name" value="NODULATION PROTEIN J"/>
    <property type="match status" value="1"/>
</dbReference>
<keyword evidence="5" id="KW-0046">Antibiotic resistance</keyword>
<feature type="transmembrane region" description="Helical" evidence="6">
    <location>
        <begin position="18"/>
        <end position="37"/>
    </location>
</feature>
<dbReference type="InterPro" id="IPR051784">
    <property type="entry name" value="Nod_factor_ABC_transporter"/>
</dbReference>
<evidence type="ECO:0000256" key="6">
    <source>
        <dbReference type="SAM" id="Phobius"/>
    </source>
</evidence>
<dbReference type="PANTHER" id="PTHR43229:SF2">
    <property type="entry name" value="NODULATION PROTEIN J"/>
    <property type="match status" value="1"/>
</dbReference>
<dbReference type="KEGG" id="atl:Athai_00420"/>
<comment type="subcellular location">
    <subcellularLocation>
        <location evidence="1">Membrane</location>
        <topology evidence="1">Multi-pass membrane protein</topology>
    </subcellularLocation>
</comment>
<feature type="domain" description="ABC-2 type transporter transmembrane" evidence="7">
    <location>
        <begin position="49"/>
        <end position="233"/>
    </location>
</feature>
<keyword evidence="2 6" id="KW-0812">Transmembrane</keyword>
<evidence type="ECO:0000256" key="2">
    <source>
        <dbReference type="ARBA" id="ARBA00022692"/>
    </source>
</evidence>
<feature type="transmembrane region" description="Helical" evidence="6">
    <location>
        <begin position="165"/>
        <end position="183"/>
    </location>
</feature>
<sequence length="243" mass="25739">MTGYLKLEIRRLLRSPGYLMSSLAMPLVMYLVISNLYGGSGAERHQIAVYLMVSMAGFGAVGAALTNGMSVVADRANGWLRQLRITPLDARRVVVARGLTGMLAGLPGILAVCVVGGALNGVHLPMIQWVGVIALLWLGLAPFALLGLGVGYLVSVPAAGPVTMVLNFAMSILGGLWMPATLFPHTLRTISRFVPTFGYANISRQIAFHSAPHLADVAVLAGWLVAFAALAMLAYRRAGRRAA</sequence>
<evidence type="ECO:0000313" key="9">
    <source>
        <dbReference type="Proteomes" id="UP000611640"/>
    </source>
</evidence>
<dbReference type="GO" id="GO:0043190">
    <property type="term" value="C:ATP-binding cassette (ABC) transporter complex"/>
    <property type="evidence" value="ECO:0007669"/>
    <property type="project" value="InterPro"/>
</dbReference>
<dbReference type="Proteomes" id="UP000611640">
    <property type="component" value="Chromosome"/>
</dbReference>
<dbReference type="GO" id="GO:0046677">
    <property type="term" value="P:response to antibiotic"/>
    <property type="evidence" value="ECO:0007669"/>
    <property type="project" value="UniProtKB-KW"/>
</dbReference>
<gene>
    <name evidence="8" type="ORF">Athai_00420</name>
</gene>
<protein>
    <submittedName>
        <fullName evidence="8">ABC transporter</fullName>
    </submittedName>
</protein>
<name>A0A7R7HV50_9ACTN</name>
<feature type="transmembrane region" description="Helical" evidence="6">
    <location>
        <begin position="126"/>
        <end position="153"/>
    </location>
</feature>
<evidence type="ECO:0000256" key="1">
    <source>
        <dbReference type="ARBA" id="ARBA00004141"/>
    </source>
</evidence>
<organism evidence="8 9">
    <name type="scientific">Actinocatenispora thailandica</name>
    <dbReference type="NCBI Taxonomy" id="227318"/>
    <lineage>
        <taxon>Bacteria</taxon>
        <taxon>Bacillati</taxon>
        <taxon>Actinomycetota</taxon>
        <taxon>Actinomycetes</taxon>
        <taxon>Micromonosporales</taxon>
        <taxon>Micromonosporaceae</taxon>
        <taxon>Actinocatenispora</taxon>
    </lineage>
</organism>
<evidence type="ECO:0000256" key="4">
    <source>
        <dbReference type="ARBA" id="ARBA00023136"/>
    </source>
</evidence>
<evidence type="ECO:0000256" key="5">
    <source>
        <dbReference type="ARBA" id="ARBA00023251"/>
    </source>
</evidence>
<evidence type="ECO:0000313" key="8">
    <source>
        <dbReference type="EMBL" id="BCJ32539.1"/>
    </source>
</evidence>
<accession>A0A7R7HV50</accession>
<reference evidence="8 9" key="1">
    <citation type="submission" date="2020-08" db="EMBL/GenBank/DDBJ databases">
        <title>Whole genome shotgun sequence of Actinocatenispora thailandica NBRC 105041.</title>
        <authorList>
            <person name="Komaki H."/>
            <person name="Tamura T."/>
        </authorList>
    </citation>
    <scope>NUCLEOTIDE SEQUENCE [LARGE SCALE GENOMIC DNA]</scope>
    <source>
        <strain evidence="8 9">NBRC 105041</strain>
    </source>
</reference>
<evidence type="ECO:0000259" key="7">
    <source>
        <dbReference type="Pfam" id="PF12698"/>
    </source>
</evidence>
<dbReference type="GO" id="GO:0140359">
    <property type="term" value="F:ABC-type transporter activity"/>
    <property type="evidence" value="ECO:0007669"/>
    <property type="project" value="InterPro"/>
</dbReference>
<proteinExistence type="predicted"/>
<dbReference type="RefSeq" id="WP_203959577.1">
    <property type="nucleotide sequence ID" value="NZ_AP023355.1"/>
</dbReference>
<feature type="transmembrane region" description="Helical" evidence="6">
    <location>
        <begin position="217"/>
        <end position="235"/>
    </location>
</feature>
<dbReference type="EMBL" id="AP023355">
    <property type="protein sequence ID" value="BCJ32539.1"/>
    <property type="molecule type" value="Genomic_DNA"/>
</dbReference>
<dbReference type="AlphaFoldDB" id="A0A7R7HV50"/>
<keyword evidence="4 6" id="KW-0472">Membrane</keyword>
<keyword evidence="9" id="KW-1185">Reference proteome</keyword>
<feature type="transmembrane region" description="Helical" evidence="6">
    <location>
        <begin position="94"/>
        <end position="120"/>
    </location>
</feature>
<dbReference type="Pfam" id="PF12698">
    <property type="entry name" value="ABC2_membrane_3"/>
    <property type="match status" value="1"/>
</dbReference>
<feature type="transmembrane region" description="Helical" evidence="6">
    <location>
        <begin position="49"/>
        <end position="73"/>
    </location>
</feature>
<evidence type="ECO:0000256" key="3">
    <source>
        <dbReference type="ARBA" id="ARBA00022989"/>
    </source>
</evidence>
<keyword evidence="3 6" id="KW-1133">Transmembrane helix</keyword>